<reference evidence="8 9" key="1">
    <citation type="journal article" date="2006" name="Nature">
        <title>Global trends of whole-genome duplications revealed by the ciliate Paramecium tetraurelia.</title>
        <authorList>
            <consortium name="Genoscope"/>
            <person name="Aury J.-M."/>
            <person name="Jaillon O."/>
            <person name="Duret L."/>
            <person name="Noel B."/>
            <person name="Jubin C."/>
            <person name="Porcel B.M."/>
            <person name="Segurens B."/>
            <person name="Daubin V."/>
            <person name="Anthouard V."/>
            <person name="Aiach N."/>
            <person name="Arnaiz O."/>
            <person name="Billaut A."/>
            <person name="Beisson J."/>
            <person name="Blanc I."/>
            <person name="Bouhouche K."/>
            <person name="Camara F."/>
            <person name="Duharcourt S."/>
            <person name="Guigo R."/>
            <person name="Gogendeau D."/>
            <person name="Katinka M."/>
            <person name="Keller A.-M."/>
            <person name="Kissmehl R."/>
            <person name="Klotz C."/>
            <person name="Koll F."/>
            <person name="Le Moue A."/>
            <person name="Lepere C."/>
            <person name="Malinsky S."/>
            <person name="Nowacki M."/>
            <person name="Nowak J.K."/>
            <person name="Plattner H."/>
            <person name="Poulain J."/>
            <person name="Ruiz F."/>
            <person name="Serrano V."/>
            <person name="Zagulski M."/>
            <person name="Dessen P."/>
            <person name="Betermier M."/>
            <person name="Weissenbach J."/>
            <person name="Scarpelli C."/>
            <person name="Schachter V."/>
            <person name="Sperling L."/>
            <person name="Meyer E."/>
            <person name="Cohen J."/>
            <person name="Wincker P."/>
        </authorList>
    </citation>
    <scope>NUCLEOTIDE SEQUENCE [LARGE SCALE GENOMIC DNA]</scope>
    <source>
        <strain evidence="8 9">Stock d4-2</strain>
    </source>
</reference>
<keyword evidence="9" id="KW-1185">Reference proteome</keyword>
<keyword evidence="5 6" id="KW-0472">Membrane</keyword>
<feature type="domain" description="Major facilitator superfamily (MFS) profile" evidence="7">
    <location>
        <begin position="460"/>
        <end position="569"/>
    </location>
</feature>
<gene>
    <name evidence="8" type="ORF">GSPATT00023132001</name>
</gene>
<keyword evidence="2" id="KW-0813">Transport</keyword>
<name>A0E3U2_PARTE</name>
<evidence type="ECO:0000256" key="5">
    <source>
        <dbReference type="ARBA" id="ARBA00023136"/>
    </source>
</evidence>
<dbReference type="GeneID" id="5043141"/>
<accession>A0E3U2</accession>
<protein>
    <recommendedName>
        <fullName evidence="7">Major facilitator superfamily (MFS) profile domain-containing protein</fullName>
    </recommendedName>
</protein>
<evidence type="ECO:0000256" key="4">
    <source>
        <dbReference type="ARBA" id="ARBA00022989"/>
    </source>
</evidence>
<dbReference type="InterPro" id="IPR011701">
    <property type="entry name" value="MFS"/>
</dbReference>
<evidence type="ECO:0000256" key="1">
    <source>
        <dbReference type="ARBA" id="ARBA00004141"/>
    </source>
</evidence>
<dbReference type="InterPro" id="IPR036259">
    <property type="entry name" value="MFS_trans_sf"/>
</dbReference>
<dbReference type="OMA" id="YNFNTFQ"/>
<feature type="transmembrane region" description="Helical" evidence="6">
    <location>
        <begin position="437"/>
        <end position="455"/>
    </location>
</feature>
<feature type="transmembrane region" description="Helical" evidence="6">
    <location>
        <begin position="195"/>
        <end position="213"/>
    </location>
</feature>
<dbReference type="HOGENOM" id="CLU_034803_0_0_1"/>
<dbReference type="PROSITE" id="PS50850">
    <property type="entry name" value="MFS"/>
    <property type="match status" value="1"/>
</dbReference>
<dbReference type="STRING" id="5888.A0E3U2"/>
<dbReference type="GO" id="GO:0022857">
    <property type="term" value="F:transmembrane transporter activity"/>
    <property type="evidence" value="ECO:0000318"/>
    <property type="project" value="GO_Central"/>
</dbReference>
<feature type="transmembrane region" description="Helical" evidence="6">
    <location>
        <begin position="407"/>
        <end position="425"/>
    </location>
</feature>
<feature type="transmembrane region" description="Helical" evidence="6">
    <location>
        <begin position="364"/>
        <end position="387"/>
    </location>
</feature>
<evidence type="ECO:0000256" key="6">
    <source>
        <dbReference type="SAM" id="Phobius"/>
    </source>
</evidence>
<dbReference type="InParanoid" id="A0E3U2"/>
<dbReference type="PANTHER" id="PTHR23506:SF26">
    <property type="entry name" value="MFS-TYPE TRANSPORTER SLC18B1"/>
    <property type="match status" value="1"/>
</dbReference>
<keyword evidence="4 6" id="KW-1133">Transmembrane helix</keyword>
<feature type="transmembrane region" description="Helical" evidence="6">
    <location>
        <begin position="324"/>
        <end position="343"/>
    </location>
</feature>
<dbReference type="Pfam" id="PF07690">
    <property type="entry name" value="MFS_1"/>
    <property type="match status" value="1"/>
</dbReference>
<feature type="transmembrane region" description="Helical" evidence="6">
    <location>
        <begin position="499"/>
        <end position="525"/>
    </location>
</feature>
<sequence>MLNQIYQRLQKLIIKHIQLLLSVSFDQKQQPYQTEPIYIERIYIIINKISKQQVFFLQIIKQLIQSIFKFFTVFIGQLQWRIWENKFFWLFKNVIQNQQQTTLILCYLLQFIFNYIQLLKMISAILLTIRRIIKNQYILFFKFSKMIDVQISSLQQNRDRSFIIIVILILMANASYMMMIPLFPPLIKEKGFTEAGIGIIMCFYPLGCILASWKLGKMHSSKKMILQGLIGQLVISIILGISYFLNGALFFILSSFLRFIQGISNTMIQVPSYSITGHLFSEQVSEKIAKLEMACNFGLVCGPLISGVLYILSDIYNFNTFQYSLYLVAFLYFVITLCVILFLDERIFNIDQQEQGASINYYEVFQIHELNVTFTSYFFLGVAAQALRTYLSVQLLEVYNLDDANSQFLFMIYTIVSVFGAYYVAEQKHYTLNQLYTYCLYIGAFSLLLYGPSQIGLPQSIYVICFADIIRGVGVGSAPAIMMPLIVQIMEKHKHKDQAAEIGSTLLIAGWSLGDLIGPIIGGIFIDQVGFDKTSVIMSGALFAIGFIYQKTSHIDQEQQAIEMQILIH</sequence>
<feature type="transmembrane region" description="Helical" evidence="6">
    <location>
        <begin position="293"/>
        <end position="312"/>
    </location>
</feature>
<proteinExistence type="predicted"/>
<dbReference type="InterPro" id="IPR020846">
    <property type="entry name" value="MFS_dom"/>
</dbReference>
<keyword evidence="3 6" id="KW-0812">Transmembrane</keyword>
<evidence type="ECO:0000313" key="8">
    <source>
        <dbReference type="EMBL" id="CAK89959.1"/>
    </source>
</evidence>
<evidence type="ECO:0000256" key="3">
    <source>
        <dbReference type="ARBA" id="ARBA00022692"/>
    </source>
</evidence>
<dbReference type="eggNOG" id="KOG3764">
    <property type="taxonomic scope" value="Eukaryota"/>
</dbReference>
<dbReference type="InterPro" id="IPR050930">
    <property type="entry name" value="MFS_Vesicular_Transporter"/>
</dbReference>
<evidence type="ECO:0000256" key="2">
    <source>
        <dbReference type="ARBA" id="ARBA00022448"/>
    </source>
</evidence>
<feature type="transmembrane region" description="Helical" evidence="6">
    <location>
        <begin position="225"/>
        <end position="253"/>
    </location>
</feature>
<dbReference type="AlphaFoldDB" id="A0E3U2"/>
<feature type="transmembrane region" description="Helical" evidence="6">
    <location>
        <begin position="531"/>
        <end position="549"/>
    </location>
</feature>
<dbReference type="RefSeq" id="XP_001457356.1">
    <property type="nucleotide sequence ID" value="XM_001457319.1"/>
</dbReference>
<feature type="transmembrane region" description="Helical" evidence="6">
    <location>
        <begin position="162"/>
        <end position="183"/>
    </location>
</feature>
<dbReference type="PANTHER" id="PTHR23506">
    <property type="entry name" value="GH10249P"/>
    <property type="match status" value="1"/>
</dbReference>
<feature type="transmembrane region" description="Helical" evidence="6">
    <location>
        <begin position="102"/>
        <end position="129"/>
    </location>
</feature>
<comment type="subcellular location">
    <subcellularLocation>
        <location evidence="1">Membrane</location>
        <topology evidence="1">Multi-pass membrane protein</topology>
    </subcellularLocation>
</comment>
<dbReference type="Proteomes" id="UP000000600">
    <property type="component" value="Unassembled WGS sequence"/>
</dbReference>
<feature type="transmembrane region" description="Helical" evidence="6">
    <location>
        <begin position="461"/>
        <end position="487"/>
    </location>
</feature>
<dbReference type="Gene3D" id="1.20.1250.20">
    <property type="entry name" value="MFS general substrate transporter like domains"/>
    <property type="match status" value="1"/>
</dbReference>
<evidence type="ECO:0000259" key="7">
    <source>
        <dbReference type="PROSITE" id="PS50850"/>
    </source>
</evidence>
<evidence type="ECO:0000313" key="9">
    <source>
        <dbReference type="Proteomes" id="UP000000600"/>
    </source>
</evidence>
<dbReference type="SUPFAM" id="SSF103473">
    <property type="entry name" value="MFS general substrate transporter"/>
    <property type="match status" value="1"/>
</dbReference>
<dbReference type="EMBL" id="CT868657">
    <property type="protein sequence ID" value="CAK89959.1"/>
    <property type="molecule type" value="Genomic_DNA"/>
</dbReference>
<organism evidence="8 9">
    <name type="scientific">Paramecium tetraurelia</name>
    <dbReference type="NCBI Taxonomy" id="5888"/>
    <lineage>
        <taxon>Eukaryota</taxon>
        <taxon>Sar</taxon>
        <taxon>Alveolata</taxon>
        <taxon>Ciliophora</taxon>
        <taxon>Intramacronucleata</taxon>
        <taxon>Oligohymenophorea</taxon>
        <taxon>Peniculida</taxon>
        <taxon>Parameciidae</taxon>
        <taxon>Paramecium</taxon>
    </lineage>
</organism>
<dbReference type="GO" id="GO:0016020">
    <property type="term" value="C:membrane"/>
    <property type="evidence" value="ECO:0007669"/>
    <property type="project" value="UniProtKB-SubCell"/>
</dbReference>
<dbReference type="KEGG" id="ptm:GSPATT00023132001"/>